<organism evidence="2 3">
    <name type="scientific">Ulvibacterium marinum</name>
    <dbReference type="NCBI Taxonomy" id="2419782"/>
    <lineage>
        <taxon>Bacteria</taxon>
        <taxon>Pseudomonadati</taxon>
        <taxon>Bacteroidota</taxon>
        <taxon>Flavobacteriia</taxon>
        <taxon>Flavobacteriales</taxon>
        <taxon>Flavobacteriaceae</taxon>
        <taxon>Ulvibacterium</taxon>
    </lineage>
</organism>
<dbReference type="InterPro" id="IPR010496">
    <property type="entry name" value="AL/BT2_dom"/>
</dbReference>
<protein>
    <submittedName>
        <fullName evidence="2">DUF1080 domain-containing protein</fullName>
    </submittedName>
</protein>
<feature type="domain" description="3-keto-alpha-glucoside-1,2-lyase/3-keto-2-hydroxy-glucal hydratase" evidence="1">
    <location>
        <begin position="51"/>
        <end position="304"/>
    </location>
</feature>
<accession>A0A3B0C019</accession>
<evidence type="ECO:0000313" key="2">
    <source>
        <dbReference type="EMBL" id="RKN76996.1"/>
    </source>
</evidence>
<dbReference type="Gene3D" id="2.60.120.560">
    <property type="entry name" value="Exo-inulinase, domain 1"/>
    <property type="match status" value="1"/>
</dbReference>
<keyword evidence="3" id="KW-1185">Reference proteome</keyword>
<comment type="caution">
    <text evidence="2">The sequence shown here is derived from an EMBL/GenBank/DDBJ whole genome shotgun (WGS) entry which is preliminary data.</text>
</comment>
<dbReference type="GO" id="GO:0016787">
    <property type="term" value="F:hydrolase activity"/>
    <property type="evidence" value="ECO:0007669"/>
    <property type="project" value="InterPro"/>
</dbReference>
<dbReference type="AlphaFoldDB" id="A0A3B0C019"/>
<evidence type="ECO:0000313" key="3">
    <source>
        <dbReference type="Proteomes" id="UP000276603"/>
    </source>
</evidence>
<name>A0A3B0C019_9FLAO</name>
<gene>
    <name evidence="2" type="ORF">D7Z94_24795</name>
</gene>
<dbReference type="EMBL" id="RBCJ01000006">
    <property type="protein sequence ID" value="RKN76996.1"/>
    <property type="molecule type" value="Genomic_DNA"/>
</dbReference>
<sequence length="317" mass="36851">MSPNSKGKLEFDQKNANHMYFNKIVFTILLFTVSCSQVKNGQRLGKHENYKWEDLIDDNLSKWDTYLSFQHPEGYDGTPPKTMDGELIQPIGLNNPSYDVFTTFQDGEDTVIRNSGEYYGCLITKEEYENYHFQLKYKWGNKKWAYRKNLLRDSGILYHSIGPMAVEYWRSWMLSQEFQIMEGHTGDFWSQANSVMDVRAYKPESVLDPMAHESQDYIPIGMGSPYRNYCLRSGNYESPNDEWTTLDLFCFEGNSLHMVNGKVVMILKNSRYVGENGKNVPMTKGKIQLQSEAAELFFKDIRIRKIDSLNPAQKALF</sequence>
<proteinExistence type="predicted"/>
<dbReference type="Pfam" id="PF06439">
    <property type="entry name" value="3keto-disac_hyd"/>
    <property type="match status" value="1"/>
</dbReference>
<reference evidence="2 3" key="1">
    <citation type="submission" date="2018-10" db="EMBL/GenBank/DDBJ databases">
        <title>Ulvibacterium marinum gen. nov., sp. nov., a novel marine bacterium of the family Flavobacteriaceae, isolated from a culture of the green alga Ulva prolifera.</title>
        <authorList>
            <person name="Zhang Z."/>
        </authorList>
    </citation>
    <scope>NUCLEOTIDE SEQUENCE [LARGE SCALE GENOMIC DNA]</scope>
    <source>
        <strain evidence="2 3">CCMM003</strain>
    </source>
</reference>
<dbReference type="PROSITE" id="PS51257">
    <property type="entry name" value="PROKAR_LIPOPROTEIN"/>
    <property type="match status" value="1"/>
</dbReference>
<dbReference type="Proteomes" id="UP000276603">
    <property type="component" value="Unassembled WGS sequence"/>
</dbReference>
<evidence type="ECO:0000259" key="1">
    <source>
        <dbReference type="Pfam" id="PF06439"/>
    </source>
</evidence>